<keyword evidence="1" id="KW-0812">Transmembrane</keyword>
<keyword evidence="3" id="KW-1185">Reference proteome</keyword>
<name>A0A9P0Q9C0_ACAOB</name>
<proteinExistence type="predicted"/>
<feature type="transmembrane region" description="Helical" evidence="1">
    <location>
        <begin position="82"/>
        <end position="107"/>
    </location>
</feature>
<dbReference type="Proteomes" id="UP001152888">
    <property type="component" value="Unassembled WGS sequence"/>
</dbReference>
<keyword evidence="1" id="KW-0472">Membrane</keyword>
<feature type="non-terminal residue" evidence="2">
    <location>
        <position position="156"/>
    </location>
</feature>
<reference evidence="2" key="1">
    <citation type="submission" date="2022-03" db="EMBL/GenBank/DDBJ databases">
        <authorList>
            <person name="Sayadi A."/>
        </authorList>
    </citation>
    <scope>NUCLEOTIDE SEQUENCE</scope>
</reference>
<gene>
    <name evidence="2" type="ORF">ACAOBT_LOCUS35143</name>
</gene>
<feature type="transmembrane region" description="Helical" evidence="1">
    <location>
        <begin position="127"/>
        <end position="150"/>
    </location>
</feature>
<organism evidence="2 3">
    <name type="scientific">Acanthoscelides obtectus</name>
    <name type="common">Bean weevil</name>
    <name type="synonym">Bruchus obtectus</name>
    <dbReference type="NCBI Taxonomy" id="200917"/>
    <lineage>
        <taxon>Eukaryota</taxon>
        <taxon>Metazoa</taxon>
        <taxon>Ecdysozoa</taxon>
        <taxon>Arthropoda</taxon>
        <taxon>Hexapoda</taxon>
        <taxon>Insecta</taxon>
        <taxon>Pterygota</taxon>
        <taxon>Neoptera</taxon>
        <taxon>Endopterygota</taxon>
        <taxon>Coleoptera</taxon>
        <taxon>Polyphaga</taxon>
        <taxon>Cucujiformia</taxon>
        <taxon>Chrysomeloidea</taxon>
        <taxon>Chrysomelidae</taxon>
        <taxon>Bruchinae</taxon>
        <taxon>Bruchini</taxon>
        <taxon>Acanthoscelides</taxon>
    </lineage>
</organism>
<protein>
    <submittedName>
        <fullName evidence="2">Uncharacterized protein</fullName>
    </submittedName>
</protein>
<sequence length="156" mass="17696">KSREISSAAVSLSNALIISSVTPINDVTALRPARKPDWCGKIIDCSLQYWHNWYWTIFSNSLEERGNKLIGRKSHRFNSDEFLDTINACFHCLVLPVISHIVYITQISRVSPVSGLYTWENLEFLNVVWKAACFLPVAVQLFVVLAVSYLQSSIYA</sequence>
<evidence type="ECO:0000313" key="2">
    <source>
        <dbReference type="EMBL" id="CAH2016098.1"/>
    </source>
</evidence>
<dbReference type="EMBL" id="CAKOFQ010008813">
    <property type="protein sequence ID" value="CAH2016098.1"/>
    <property type="molecule type" value="Genomic_DNA"/>
</dbReference>
<keyword evidence="1" id="KW-1133">Transmembrane helix</keyword>
<dbReference type="AlphaFoldDB" id="A0A9P0Q9C0"/>
<evidence type="ECO:0000313" key="3">
    <source>
        <dbReference type="Proteomes" id="UP001152888"/>
    </source>
</evidence>
<evidence type="ECO:0000256" key="1">
    <source>
        <dbReference type="SAM" id="Phobius"/>
    </source>
</evidence>
<accession>A0A9P0Q9C0</accession>
<comment type="caution">
    <text evidence="2">The sequence shown here is derived from an EMBL/GenBank/DDBJ whole genome shotgun (WGS) entry which is preliminary data.</text>
</comment>